<evidence type="ECO:0000259" key="5">
    <source>
        <dbReference type="Pfam" id="PF02737"/>
    </source>
</evidence>
<dbReference type="GO" id="GO:0050104">
    <property type="term" value="F:L-gulonate 3-dehydrogenase activity"/>
    <property type="evidence" value="ECO:0007669"/>
    <property type="project" value="TreeGrafter"/>
</dbReference>
<evidence type="ECO:0000256" key="1">
    <source>
        <dbReference type="ARBA" id="ARBA00009463"/>
    </source>
</evidence>
<dbReference type="PANTHER" id="PTHR48075">
    <property type="entry name" value="3-HYDROXYACYL-COA DEHYDROGENASE FAMILY PROTEIN"/>
    <property type="match status" value="1"/>
</dbReference>
<dbReference type="InterPro" id="IPR006108">
    <property type="entry name" value="3HC_DH_C"/>
</dbReference>
<dbReference type="AlphaFoldDB" id="A0A0D2C7D1"/>
<dbReference type="InterPro" id="IPR036291">
    <property type="entry name" value="NAD(P)-bd_dom_sf"/>
</dbReference>
<feature type="compositionally biased region" description="Low complexity" evidence="3">
    <location>
        <begin position="1"/>
        <end position="20"/>
    </location>
</feature>
<keyword evidence="7" id="KW-1185">Reference proteome</keyword>
<accession>A0A0D2C7D1</accession>
<dbReference type="Gene3D" id="1.10.1040.10">
    <property type="entry name" value="N-(1-d-carboxylethyl)-l-norvaline Dehydrogenase, domain 2"/>
    <property type="match status" value="1"/>
</dbReference>
<dbReference type="Gene3D" id="3.40.50.720">
    <property type="entry name" value="NAD(P)-binding Rossmann-like Domain"/>
    <property type="match status" value="1"/>
</dbReference>
<dbReference type="GeneID" id="25322935"/>
<dbReference type="InterPro" id="IPR006176">
    <property type="entry name" value="3-OHacyl-CoA_DH_NAD-bd"/>
</dbReference>
<proteinExistence type="inferred from homology"/>
<evidence type="ECO:0000313" key="7">
    <source>
        <dbReference type="Proteomes" id="UP000054342"/>
    </source>
</evidence>
<feature type="region of interest" description="Disordered" evidence="3">
    <location>
        <begin position="1"/>
        <end position="22"/>
    </location>
</feature>
<dbReference type="SUPFAM" id="SSF51735">
    <property type="entry name" value="NAD(P)-binding Rossmann-fold domains"/>
    <property type="match status" value="1"/>
</dbReference>
<gene>
    <name evidence="6" type="ORF">PV05_01027</name>
</gene>
<dbReference type="STRING" id="348802.A0A0D2C7D1"/>
<evidence type="ECO:0000256" key="3">
    <source>
        <dbReference type="SAM" id="MobiDB-lite"/>
    </source>
</evidence>
<dbReference type="GO" id="GO:0006631">
    <property type="term" value="P:fatty acid metabolic process"/>
    <property type="evidence" value="ECO:0007669"/>
    <property type="project" value="InterPro"/>
</dbReference>
<protein>
    <recommendedName>
        <fullName evidence="8">3-hydroxyacyl-CoA dehydrogenase NAD binding domain-containing protein</fullName>
    </recommendedName>
</protein>
<evidence type="ECO:0000256" key="2">
    <source>
        <dbReference type="ARBA" id="ARBA00023002"/>
    </source>
</evidence>
<dbReference type="InterPro" id="IPR013328">
    <property type="entry name" value="6PGD_dom2"/>
</dbReference>
<dbReference type="HOGENOM" id="CLU_009834_0_1_1"/>
<feature type="domain" description="3-hydroxyacyl-CoA dehydrogenase NAD binding" evidence="5">
    <location>
        <begin position="30"/>
        <end position="212"/>
    </location>
</feature>
<evidence type="ECO:0000313" key="6">
    <source>
        <dbReference type="EMBL" id="KIW60841.1"/>
    </source>
</evidence>
<feature type="domain" description="3-hydroxyacyl-CoA dehydrogenase C-terminal" evidence="4">
    <location>
        <begin position="218"/>
        <end position="285"/>
    </location>
</feature>
<reference evidence="6 7" key="1">
    <citation type="submission" date="2015-01" db="EMBL/GenBank/DDBJ databases">
        <title>The Genome Sequence of Exophiala xenobiotica CBS118157.</title>
        <authorList>
            <consortium name="The Broad Institute Genomics Platform"/>
            <person name="Cuomo C."/>
            <person name="de Hoog S."/>
            <person name="Gorbushina A."/>
            <person name="Stielow B."/>
            <person name="Teixiera M."/>
            <person name="Abouelleil A."/>
            <person name="Chapman S.B."/>
            <person name="Priest M."/>
            <person name="Young S.K."/>
            <person name="Wortman J."/>
            <person name="Nusbaum C."/>
            <person name="Birren B."/>
        </authorList>
    </citation>
    <scope>NUCLEOTIDE SEQUENCE [LARGE SCALE GENOMIC DNA]</scope>
    <source>
        <strain evidence="6 7">CBS 118157</strain>
    </source>
</reference>
<name>A0A0D2C7D1_9EURO</name>
<evidence type="ECO:0008006" key="8">
    <source>
        <dbReference type="Google" id="ProtNLM"/>
    </source>
</evidence>
<sequence length="356" mass="38510">MSTPTDQDQTSTTNLTSSTSGDLPHSNEHICLIGLGAIGISFLALHLTYTSAHVSVYDPRPDLEEHIQSVLPLYLPAPSASSSVSIAGLISSKRLVIHSSLQSAVQAATIIQEQGPENLSFKQSTWSQIISHASPTAHLWSSTSGIPASQQLAHLPTDHPARGRLLIVHPFNPPHIMPLLELVPSPSTSLSELTFAQSYFSALSSGHRPIPIHKESAGFVANRLSFILFREACHLVNQGVASVEEIDEIVRASLGPRWAVGGPFKMYGFGGGKRGMEGFLDNIGEAIDGVWKDAGTITMDLGRDDPEGWQRKVIDQTDRAYGVLGPEEIKQRDKGLRAVVQVQQDLTGKDGEHREL</sequence>
<dbReference type="SUPFAM" id="SSF48179">
    <property type="entry name" value="6-phosphogluconate dehydrogenase C-terminal domain-like"/>
    <property type="match status" value="1"/>
</dbReference>
<organism evidence="6 7">
    <name type="scientific">Exophiala xenobiotica</name>
    <dbReference type="NCBI Taxonomy" id="348802"/>
    <lineage>
        <taxon>Eukaryota</taxon>
        <taxon>Fungi</taxon>
        <taxon>Dikarya</taxon>
        <taxon>Ascomycota</taxon>
        <taxon>Pezizomycotina</taxon>
        <taxon>Eurotiomycetes</taxon>
        <taxon>Chaetothyriomycetidae</taxon>
        <taxon>Chaetothyriales</taxon>
        <taxon>Herpotrichiellaceae</taxon>
        <taxon>Exophiala</taxon>
    </lineage>
</organism>
<dbReference type="PANTHER" id="PTHR48075:SF1">
    <property type="entry name" value="LAMBDA-CRYSTALLIN HOMOLOG"/>
    <property type="match status" value="1"/>
</dbReference>
<keyword evidence="2" id="KW-0560">Oxidoreductase</keyword>
<dbReference type="RefSeq" id="XP_013321425.1">
    <property type="nucleotide sequence ID" value="XM_013465971.1"/>
</dbReference>
<dbReference type="EMBL" id="KN847317">
    <property type="protein sequence ID" value="KIW60841.1"/>
    <property type="molecule type" value="Genomic_DNA"/>
</dbReference>
<dbReference type="OrthoDB" id="2021159at2759"/>
<dbReference type="InterPro" id="IPR008927">
    <property type="entry name" value="6-PGluconate_DH-like_C_sf"/>
</dbReference>
<dbReference type="Pfam" id="PF00725">
    <property type="entry name" value="3HCDH"/>
    <property type="match status" value="1"/>
</dbReference>
<comment type="similarity">
    <text evidence="1">Belongs to the 3-hydroxyacyl-CoA dehydrogenase family.</text>
</comment>
<dbReference type="GO" id="GO:0070403">
    <property type="term" value="F:NAD+ binding"/>
    <property type="evidence" value="ECO:0007669"/>
    <property type="project" value="InterPro"/>
</dbReference>
<dbReference type="Pfam" id="PF02737">
    <property type="entry name" value="3HCDH_N"/>
    <property type="match status" value="1"/>
</dbReference>
<evidence type="ECO:0000259" key="4">
    <source>
        <dbReference type="Pfam" id="PF00725"/>
    </source>
</evidence>
<dbReference type="Proteomes" id="UP000054342">
    <property type="component" value="Unassembled WGS sequence"/>
</dbReference>